<accession>A0A8D8R604</accession>
<protein>
    <submittedName>
        <fullName evidence="1">Uncharacterized protein</fullName>
    </submittedName>
</protein>
<dbReference type="EMBL" id="HBUF01135084">
    <property type="protein sequence ID" value="CAG6645055.1"/>
    <property type="molecule type" value="Transcribed_RNA"/>
</dbReference>
<evidence type="ECO:0000313" key="1">
    <source>
        <dbReference type="EMBL" id="CAG6645055.1"/>
    </source>
</evidence>
<sequence>MLSEVSFFVLKPFANCFNRSLTRFNDLFLFIEGFSLLILGSTRFTFSLASRFPISCGFFSNISLVSPTFAFHFTLPLIDSFINVFIPSSLVAEKIDKLSFSSLVRFPISTGSVSCVCLNNTLCFHVVCGIASVLILARLEQLPVCELAITRLQFLLFTDSLG</sequence>
<organism evidence="1">
    <name type="scientific">Cacopsylla melanoneura</name>
    <dbReference type="NCBI Taxonomy" id="428564"/>
    <lineage>
        <taxon>Eukaryota</taxon>
        <taxon>Metazoa</taxon>
        <taxon>Ecdysozoa</taxon>
        <taxon>Arthropoda</taxon>
        <taxon>Hexapoda</taxon>
        <taxon>Insecta</taxon>
        <taxon>Pterygota</taxon>
        <taxon>Neoptera</taxon>
        <taxon>Paraneoptera</taxon>
        <taxon>Hemiptera</taxon>
        <taxon>Sternorrhyncha</taxon>
        <taxon>Psylloidea</taxon>
        <taxon>Psyllidae</taxon>
        <taxon>Psyllinae</taxon>
        <taxon>Cacopsylla</taxon>
    </lineage>
</organism>
<reference evidence="1" key="1">
    <citation type="submission" date="2021-05" db="EMBL/GenBank/DDBJ databases">
        <authorList>
            <person name="Alioto T."/>
            <person name="Alioto T."/>
            <person name="Gomez Garrido J."/>
        </authorList>
    </citation>
    <scope>NUCLEOTIDE SEQUENCE</scope>
</reference>
<dbReference type="AlphaFoldDB" id="A0A8D8R604"/>
<proteinExistence type="predicted"/>
<name>A0A8D8R604_9HEMI</name>